<proteinExistence type="inferred from homology"/>
<dbReference type="HAMAP" id="MF_00041">
    <property type="entry name" value="Cys_tRNA_synth"/>
    <property type="match status" value="1"/>
</dbReference>
<evidence type="ECO:0000256" key="3">
    <source>
        <dbReference type="ARBA" id="ARBA00005594"/>
    </source>
</evidence>
<keyword evidence="11" id="KW-0067">ATP-binding</keyword>
<protein>
    <recommendedName>
        <fullName evidence="5">Cysteine--tRNA ligase</fullName>
        <ecNumber evidence="4">6.1.1.16</ecNumber>
    </recommendedName>
    <alternativeName>
        <fullName evidence="14">Cysteinyl-tRNA synthetase</fullName>
    </alternativeName>
</protein>
<evidence type="ECO:0000256" key="6">
    <source>
        <dbReference type="ARBA" id="ARBA00022490"/>
    </source>
</evidence>
<dbReference type="PRINTS" id="PR00983">
    <property type="entry name" value="TRNASYNTHCYS"/>
</dbReference>
<evidence type="ECO:0000256" key="4">
    <source>
        <dbReference type="ARBA" id="ARBA00012832"/>
    </source>
</evidence>
<dbReference type="GO" id="GO:0046872">
    <property type="term" value="F:metal ion binding"/>
    <property type="evidence" value="ECO:0007669"/>
    <property type="project" value="UniProtKB-KW"/>
</dbReference>
<dbReference type="Pfam" id="PF09190">
    <property type="entry name" value="DALR_2"/>
    <property type="match status" value="1"/>
</dbReference>
<evidence type="ECO:0000256" key="10">
    <source>
        <dbReference type="ARBA" id="ARBA00022833"/>
    </source>
</evidence>
<dbReference type="GO" id="GO:0005829">
    <property type="term" value="C:cytosol"/>
    <property type="evidence" value="ECO:0007669"/>
    <property type="project" value="TreeGrafter"/>
</dbReference>
<dbReference type="InterPro" id="IPR015273">
    <property type="entry name" value="Cys-tRNA-synt_Ia_DALR"/>
</dbReference>
<evidence type="ECO:0000256" key="5">
    <source>
        <dbReference type="ARBA" id="ARBA00014738"/>
    </source>
</evidence>
<comment type="subcellular location">
    <subcellularLocation>
        <location evidence="2">Cytoplasm</location>
    </subcellularLocation>
</comment>
<sequence>VLRFYNSLTQKKENFVPNEEGKVKLYTCGPTVYDTAHIGNFRTFLFEDFLKRVLVARGFEVFHIMNITDVDDKTIQKARDKQKPLSQITDHYTKKFKRDSAELKIIPADVYPAATKHVQGMINMIQQLVDKGHAYKTDDGSVFFSIESFKDYGSLTNINVSKMRQSKRVESDEYSLDNPRDFALWKAYKEEDIDVFWDSPWGRGRPGWHIECSAMSIEYLGNHFDIHCGGVDNKFPHHENEIAQSICALGTPFVNYWLHAEYLLVNGGKMSKSLGNYYCLSDLYEEGLTTEEIRYILLSAHYRTKVDFRLNKQHEAKKVIQRIQELKSRLKSISSSVSAGFPDETNSFNLALENDLNSPKAMSVFFDWIRKTNIELDKNKLIAKKAAEGLNFIAYFDSIYGLLPKKESIPQNILDLVAEREEARRNGEWEKSDRLRNLIASEGWLVKDTPSGPKLSLK</sequence>
<dbReference type="InterPro" id="IPR014729">
    <property type="entry name" value="Rossmann-like_a/b/a_fold"/>
</dbReference>
<keyword evidence="9" id="KW-0547">Nucleotide-binding</keyword>
<dbReference type="GO" id="GO:0006423">
    <property type="term" value="P:cysteinyl-tRNA aminoacylation"/>
    <property type="evidence" value="ECO:0007669"/>
    <property type="project" value="InterPro"/>
</dbReference>
<dbReference type="InterPro" id="IPR009080">
    <property type="entry name" value="tRNAsynth_Ia_anticodon-bd"/>
</dbReference>
<dbReference type="CDD" id="cd00672">
    <property type="entry name" value="CysRS_core"/>
    <property type="match status" value="1"/>
</dbReference>
<dbReference type="Gene3D" id="1.20.120.1910">
    <property type="entry name" value="Cysteine-tRNA ligase, C-terminal anti-codon recognition domain"/>
    <property type="match status" value="1"/>
</dbReference>
<accession>A0A381PNT6</accession>
<dbReference type="EC" id="6.1.1.16" evidence="4"/>
<feature type="non-terminal residue" evidence="16">
    <location>
        <position position="1"/>
    </location>
</feature>
<evidence type="ECO:0000256" key="14">
    <source>
        <dbReference type="ARBA" id="ARBA00031499"/>
    </source>
</evidence>
<evidence type="ECO:0000313" key="16">
    <source>
        <dbReference type="EMBL" id="SUZ68274.1"/>
    </source>
</evidence>
<comment type="similarity">
    <text evidence="3">Belongs to the class-I aminoacyl-tRNA synthetase family.</text>
</comment>
<dbReference type="GO" id="GO:0004817">
    <property type="term" value="F:cysteine-tRNA ligase activity"/>
    <property type="evidence" value="ECO:0007669"/>
    <property type="project" value="UniProtKB-EC"/>
</dbReference>
<dbReference type="FunFam" id="3.40.50.620:FF:000130">
    <property type="entry name" value="Cysteine--tRNA ligase"/>
    <property type="match status" value="1"/>
</dbReference>
<dbReference type="Gene3D" id="3.40.50.620">
    <property type="entry name" value="HUPs"/>
    <property type="match status" value="1"/>
</dbReference>
<gene>
    <name evidence="16" type="ORF">METZ01_LOCUS21128</name>
</gene>
<evidence type="ECO:0000256" key="11">
    <source>
        <dbReference type="ARBA" id="ARBA00022840"/>
    </source>
</evidence>
<dbReference type="SUPFAM" id="SSF47323">
    <property type="entry name" value="Anticodon-binding domain of a subclass of class I aminoacyl-tRNA synthetases"/>
    <property type="match status" value="1"/>
</dbReference>
<dbReference type="PANTHER" id="PTHR10890:SF3">
    <property type="entry name" value="CYSTEINE--TRNA LIGASE, CYTOPLASMIC"/>
    <property type="match status" value="1"/>
</dbReference>
<dbReference type="GO" id="GO:0005524">
    <property type="term" value="F:ATP binding"/>
    <property type="evidence" value="ECO:0007669"/>
    <property type="project" value="UniProtKB-KW"/>
</dbReference>
<organism evidence="16">
    <name type="scientific">marine metagenome</name>
    <dbReference type="NCBI Taxonomy" id="408172"/>
    <lineage>
        <taxon>unclassified sequences</taxon>
        <taxon>metagenomes</taxon>
        <taxon>ecological metagenomes</taxon>
    </lineage>
</organism>
<dbReference type="PANTHER" id="PTHR10890">
    <property type="entry name" value="CYSTEINYL-TRNA SYNTHETASE"/>
    <property type="match status" value="1"/>
</dbReference>
<dbReference type="SUPFAM" id="SSF52374">
    <property type="entry name" value="Nucleotidylyl transferase"/>
    <property type="match status" value="1"/>
</dbReference>
<evidence type="ECO:0000259" key="15">
    <source>
        <dbReference type="SMART" id="SM00840"/>
    </source>
</evidence>
<evidence type="ECO:0000256" key="1">
    <source>
        <dbReference type="ARBA" id="ARBA00001947"/>
    </source>
</evidence>
<evidence type="ECO:0000256" key="7">
    <source>
        <dbReference type="ARBA" id="ARBA00022598"/>
    </source>
</evidence>
<evidence type="ECO:0000256" key="2">
    <source>
        <dbReference type="ARBA" id="ARBA00004496"/>
    </source>
</evidence>
<feature type="domain" description="Cysteinyl-tRNA synthetase class Ia DALR" evidence="15">
    <location>
        <begin position="347"/>
        <end position="410"/>
    </location>
</feature>
<keyword evidence="8" id="KW-0479">Metal-binding</keyword>
<dbReference type="SMART" id="SM00840">
    <property type="entry name" value="DALR_2"/>
    <property type="match status" value="1"/>
</dbReference>
<evidence type="ECO:0000256" key="12">
    <source>
        <dbReference type="ARBA" id="ARBA00022917"/>
    </source>
</evidence>
<dbReference type="InterPro" id="IPR024909">
    <property type="entry name" value="Cys-tRNA/MSH_ligase"/>
</dbReference>
<evidence type="ECO:0000256" key="9">
    <source>
        <dbReference type="ARBA" id="ARBA00022741"/>
    </source>
</evidence>
<dbReference type="NCBIfam" id="TIGR00435">
    <property type="entry name" value="cysS"/>
    <property type="match status" value="1"/>
</dbReference>
<keyword evidence="10" id="KW-0862">Zinc</keyword>
<dbReference type="Pfam" id="PF01406">
    <property type="entry name" value="tRNA-synt_1e"/>
    <property type="match status" value="1"/>
</dbReference>
<evidence type="ECO:0000256" key="8">
    <source>
        <dbReference type="ARBA" id="ARBA00022723"/>
    </source>
</evidence>
<comment type="cofactor">
    <cofactor evidence="1">
        <name>Zn(2+)</name>
        <dbReference type="ChEBI" id="CHEBI:29105"/>
    </cofactor>
</comment>
<dbReference type="EMBL" id="UINC01001035">
    <property type="protein sequence ID" value="SUZ68274.1"/>
    <property type="molecule type" value="Genomic_DNA"/>
</dbReference>
<evidence type="ECO:0000256" key="13">
    <source>
        <dbReference type="ARBA" id="ARBA00023146"/>
    </source>
</evidence>
<dbReference type="AlphaFoldDB" id="A0A381PNT6"/>
<reference evidence="16" key="1">
    <citation type="submission" date="2018-05" db="EMBL/GenBank/DDBJ databases">
        <authorList>
            <person name="Lanie J.A."/>
            <person name="Ng W.-L."/>
            <person name="Kazmierczak K.M."/>
            <person name="Andrzejewski T.M."/>
            <person name="Davidsen T.M."/>
            <person name="Wayne K.J."/>
            <person name="Tettelin H."/>
            <person name="Glass J.I."/>
            <person name="Rusch D."/>
            <person name="Podicherti R."/>
            <person name="Tsui H.-C.T."/>
            <person name="Winkler M.E."/>
        </authorList>
    </citation>
    <scope>NUCLEOTIDE SEQUENCE</scope>
</reference>
<name>A0A381PNT6_9ZZZZ</name>
<dbReference type="InterPro" id="IPR015803">
    <property type="entry name" value="Cys-tRNA-ligase"/>
</dbReference>
<keyword evidence="6" id="KW-0963">Cytoplasm</keyword>
<dbReference type="InterPro" id="IPR032678">
    <property type="entry name" value="tRNA-synt_1_cat_dom"/>
</dbReference>
<keyword evidence="7" id="KW-0436">Ligase</keyword>
<keyword evidence="13" id="KW-0030">Aminoacyl-tRNA synthetase</keyword>
<keyword evidence="12" id="KW-0648">Protein biosynthesis</keyword>